<evidence type="ECO:0000256" key="3">
    <source>
        <dbReference type="ARBA" id="ARBA00022801"/>
    </source>
</evidence>
<evidence type="ECO:0000259" key="6">
    <source>
        <dbReference type="PROSITE" id="PS51934"/>
    </source>
</evidence>
<evidence type="ECO:0000256" key="5">
    <source>
        <dbReference type="SAM" id="Phobius"/>
    </source>
</evidence>
<evidence type="ECO:0000313" key="8">
    <source>
        <dbReference type="RefSeq" id="XP_032818262.1"/>
    </source>
</evidence>
<keyword evidence="3" id="KW-0378">Hydrolase</keyword>
<keyword evidence="5" id="KW-0812">Transmembrane</keyword>
<keyword evidence="5" id="KW-1133">Transmembrane helix</keyword>
<dbReference type="Proteomes" id="UP001318040">
    <property type="component" value="Chromosome 28"/>
</dbReference>
<evidence type="ECO:0000313" key="7">
    <source>
        <dbReference type="Proteomes" id="UP001318040"/>
    </source>
</evidence>
<proteinExistence type="inferred from homology"/>
<name>A0AAJ7TI29_PETMA</name>
<sequence>MFALEPVAPSGDPPRPGDLIEIFRAAYQHWALYLGEELVVNIVPHDSGAPACSASAKSVLSRRAVVRLQCLADAVGPDAFRVNNKYDDRHAPLPAAEIVRRARSLVGRDVSYDLLGSNCEHFVTLLRYGEAVSDQVSHAMGAVGLVATVAGLFSLLGIIRSRTAMRDSSS</sequence>
<dbReference type="PANTHER" id="PTHR13943">
    <property type="entry name" value="HRAS-LIKE SUPPRESSOR - RELATED"/>
    <property type="match status" value="1"/>
</dbReference>
<comment type="similarity">
    <text evidence="1">Belongs to the H-rev107 family.</text>
</comment>
<dbReference type="GO" id="GO:0008970">
    <property type="term" value="F:phospholipase A1 activity"/>
    <property type="evidence" value="ECO:0007669"/>
    <property type="project" value="TreeGrafter"/>
</dbReference>
<dbReference type="GO" id="GO:0005737">
    <property type="term" value="C:cytoplasm"/>
    <property type="evidence" value="ECO:0007669"/>
    <property type="project" value="TreeGrafter"/>
</dbReference>
<dbReference type="AlphaFoldDB" id="A0AAJ7TI29"/>
<dbReference type="GO" id="GO:0070292">
    <property type="term" value="P:N-acylphosphatidylethanolamine metabolic process"/>
    <property type="evidence" value="ECO:0007669"/>
    <property type="project" value="TreeGrafter"/>
</dbReference>
<protein>
    <submittedName>
        <fullName evidence="8">Phospholipase A and acyltransferase 1-like</fullName>
    </submittedName>
</protein>
<evidence type="ECO:0000256" key="2">
    <source>
        <dbReference type="ARBA" id="ARBA00022679"/>
    </source>
</evidence>
<dbReference type="PANTHER" id="PTHR13943:SF37">
    <property type="entry name" value="PHOSPHOLIPASE A AND ACYLTRANSFERASE 1"/>
    <property type="match status" value="1"/>
</dbReference>
<dbReference type="Pfam" id="PF04970">
    <property type="entry name" value="LRAT"/>
    <property type="match status" value="1"/>
</dbReference>
<dbReference type="GO" id="GO:0004623">
    <property type="term" value="F:phospholipase A2 activity"/>
    <property type="evidence" value="ECO:0007669"/>
    <property type="project" value="TreeGrafter"/>
</dbReference>
<evidence type="ECO:0000256" key="1">
    <source>
        <dbReference type="ARBA" id="ARBA00007824"/>
    </source>
</evidence>
<dbReference type="InterPro" id="IPR051496">
    <property type="entry name" value="H-rev107_PLA/AT"/>
</dbReference>
<dbReference type="KEGG" id="pmrn:116947021"/>
<dbReference type="Gene3D" id="3.90.1720.10">
    <property type="entry name" value="endopeptidase domain like (from Nostoc punctiforme)"/>
    <property type="match status" value="1"/>
</dbReference>
<accession>A0AAJ7TI29</accession>
<feature type="transmembrane region" description="Helical" evidence="5">
    <location>
        <begin position="139"/>
        <end position="159"/>
    </location>
</feature>
<keyword evidence="2" id="KW-0808">Transferase</keyword>
<dbReference type="GO" id="GO:0016410">
    <property type="term" value="F:N-acyltransferase activity"/>
    <property type="evidence" value="ECO:0007669"/>
    <property type="project" value="TreeGrafter"/>
</dbReference>
<gene>
    <name evidence="8" type="primary">LOC116947021</name>
</gene>
<keyword evidence="4" id="KW-0443">Lipid metabolism</keyword>
<keyword evidence="5" id="KW-0472">Membrane</keyword>
<feature type="domain" description="LRAT" evidence="6">
    <location>
        <begin position="19"/>
        <end position="135"/>
    </location>
</feature>
<dbReference type="PROSITE" id="PS51934">
    <property type="entry name" value="LRAT"/>
    <property type="match status" value="1"/>
</dbReference>
<keyword evidence="7" id="KW-1185">Reference proteome</keyword>
<dbReference type="RefSeq" id="XP_032818262.1">
    <property type="nucleotide sequence ID" value="XM_032962371.1"/>
</dbReference>
<evidence type="ECO:0000256" key="4">
    <source>
        <dbReference type="ARBA" id="ARBA00023098"/>
    </source>
</evidence>
<organism evidence="7 8">
    <name type="scientific">Petromyzon marinus</name>
    <name type="common">Sea lamprey</name>
    <dbReference type="NCBI Taxonomy" id="7757"/>
    <lineage>
        <taxon>Eukaryota</taxon>
        <taxon>Metazoa</taxon>
        <taxon>Chordata</taxon>
        <taxon>Craniata</taxon>
        <taxon>Vertebrata</taxon>
        <taxon>Cyclostomata</taxon>
        <taxon>Hyperoartia</taxon>
        <taxon>Petromyzontiformes</taxon>
        <taxon>Petromyzontidae</taxon>
        <taxon>Petromyzon</taxon>
    </lineage>
</organism>
<dbReference type="InterPro" id="IPR007053">
    <property type="entry name" value="LRAT_dom"/>
</dbReference>
<reference evidence="8" key="1">
    <citation type="submission" date="2025-08" db="UniProtKB">
        <authorList>
            <consortium name="RefSeq"/>
        </authorList>
    </citation>
    <scope>IDENTIFICATION</scope>
    <source>
        <tissue evidence="8">Sperm</tissue>
    </source>
</reference>